<dbReference type="AlphaFoldDB" id="A0A017S8W3"/>
<keyword evidence="3" id="KW-1185">Reference proteome</keyword>
<protein>
    <submittedName>
        <fullName evidence="2">Uncharacterized protein</fullName>
    </submittedName>
</protein>
<dbReference type="EMBL" id="KK088433">
    <property type="protein sequence ID" value="EYE93034.1"/>
    <property type="molecule type" value="Genomic_DNA"/>
</dbReference>
<evidence type="ECO:0000256" key="1">
    <source>
        <dbReference type="SAM" id="MobiDB-lite"/>
    </source>
</evidence>
<evidence type="ECO:0000313" key="3">
    <source>
        <dbReference type="Proteomes" id="UP000019804"/>
    </source>
</evidence>
<accession>A0A017S8W3</accession>
<feature type="region of interest" description="Disordered" evidence="1">
    <location>
        <begin position="67"/>
        <end position="128"/>
    </location>
</feature>
<dbReference type="Proteomes" id="UP000019804">
    <property type="component" value="Unassembled WGS sequence"/>
</dbReference>
<evidence type="ECO:0000313" key="2">
    <source>
        <dbReference type="EMBL" id="EYE93034.1"/>
    </source>
</evidence>
<proteinExistence type="predicted"/>
<sequence>MSIAPEFDQSYRVHLLSELQKELGFDETMMPRLPWAMLWFADLDRLQELIDNPDTVSTQSMFPYPEPFEDLLAFPSDPEPPSTSIKHDHPDYDKQPSPLKRPKLDEDSSPGRLPSTEPLGPCQAGEVAADRCSARDHNWCFVTKAGQGQPADPIYIA</sequence>
<name>A0A017S8W3_ASPRC</name>
<dbReference type="OrthoDB" id="5416097at2759"/>
<dbReference type="GeneID" id="63694298"/>
<gene>
    <name evidence="2" type="ORF">EURHEDRAFT_379460</name>
</gene>
<dbReference type="HOGENOM" id="CLU_1677475_0_0_1"/>
<organism evidence="2 3">
    <name type="scientific">Aspergillus ruber (strain CBS 135680)</name>
    <dbReference type="NCBI Taxonomy" id="1388766"/>
    <lineage>
        <taxon>Eukaryota</taxon>
        <taxon>Fungi</taxon>
        <taxon>Dikarya</taxon>
        <taxon>Ascomycota</taxon>
        <taxon>Pezizomycotina</taxon>
        <taxon>Eurotiomycetes</taxon>
        <taxon>Eurotiomycetidae</taxon>
        <taxon>Eurotiales</taxon>
        <taxon>Aspergillaceae</taxon>
        <taxon>Aspergillus</taxon>
        <taxon>Aspergillus subgen. Aspergillus</taxon>
    </lineage>
</organism>
<feature type="compositionally biased region" description="Basic and acidic residues" evidence="1">
    <location>
        <begin position="85"/>
        <end position="94"/>
    </location>
</feature>
<reference evidence="3" key="1">
    <citation type="journal article" date="2014" name="Nat. Commun.">
        <title>Genomic adaptations of the halophilic Dead Sea filamentous fungus Eurotium rubrum.</title>
        <authorList>
            <person name="Kis-Papo T."/>
            <person name="Weig A.R."/>
            <person name="Riley R."/>
            <person name="Persoh D."/>
            <person name="Salamov A."/>
            <person name="Sun H."/>
            <person name="Lipzen A."/>
            <person name="Wasser S.P."/>
            <person name="Rambold G."/>
            <person name="Grigoriev I.V."/>
            <person name="Nevo E."/>
        </authorList>
    </citation>
    <scope>NUCLEOTIDE SEQUENCE [LARGE SCALE GENOMIC DNA]</scope>
    <source>
        <strain evidence="3">CBS 135680</strain>
    </source>
</reference>
<dbReference type="RefSeq" id="XP_040636722.1">
    <property type="nucleotide sequence ID" value="XM_040779174.1"/>
</dbReference>